<evidence type="ECO:0008006" key="3">
    <source>
        <dbReference type="Google" id="ProtNLM"/>
    </source>
</evidence>
<dbReference type="RefSeq" id="WP_139942015.1">
    <property type="nucleotide sequence ID" value="NZ_JBHSYP010000005.1"/>
</dbReference>
<dbReference type="Gene3D" id="3.30.70.100">
    <property type="match status" value="1"/>
</dbReference>
<name>A0A501PBG9_9PROT</name>
<reference evidence="2" key="1">
    <citation type="submission" date="2019-06" db="EMBL/GenBank/DDBJ databases">
        <title>The complete genome of Emcibacter congregatus ZYLT.</title>
        <authorList>
            <person name="Zhao Z."/>
        </authorList>
    </citation>
    <scope>NUCLEOTIDE SEQUENCE [LARGE SCALE GENOMIC DNA]</scope>
    <source>
        <strain evidence="2">MCCC 1A06723</strain>
    </source>
</reference>
<dbReference type="InterPro" id="IPR011008">
    <property type="entry name" value="Dimeric_a/b-barrel"/>
</dbReference>
<organism evidence="1 2">
    <name type="scientific">Emcibacter nanhaiensis</name>
    <dbReference type="NCBI Taxonomy" id="1505037"/>
    <lineage>
        <taxon>Bacteria</taxon>
        <taxon>Pseudomonadati</taxon>
        <taxon>Pseudomonadota</taxon>
        <taxon>Alphaproteobacteria</taxon>
        <taxon>Emcibacterales</taxon>
        <taxon>Emcibacteraceae</taxon>
        <taxon>Emcibacter</taxon>
    </lineage>
</organism>
<dbReference type="Proteomes" id="UP000319148">
    <property type="component" value="Unassembled WGS sequence"/>
</dbReference>
<dbReference type="AlphaFoldDB" id="A0A501PBG9"/>
<dbReference type="SUPFAM" id="SSF54909">
    <property type="entry name" value="Dimeric alpha+beta barrel"/>
    <property type="match status" value="1"/>
</dbReference>
<comment type="caution">
    <text evidence="1">The sequence shown here is derived from an EMBL/GenBank/DDBJ whole genome shotgun (WGS) entry which is preliminary data.</text>
</comment>
<dbReference type="OrthoDB" id="2065010at2"/>
<gene>
    <name evidence="1" type="ORF">FIV46_16480</name>
</gene>
<evidence type="ECO:0000313" key="1">
    <source>
        <dbReference type="EMBL" id="TPD57700.1"/>
    </source>
</evidence>
<dbReference type="EMBL" id="VFIY01000018">
    <property type="protein sequence ID" value="TPD57700.1"/>
    <property type="molecule type" value="Genomic_DNA"/>
</dbReference>
<keyword evidence="2" id="KW-1185">Reference proteome</keyword>
<accession>A0A501PBG9</accession>
<proteinExistence type="predicted"/>
<evidence type="ECO:0000313" key="2">
    <source>
        <dbReference type="Proteomes" id="UP000319148"/>
    </source>
</evidence>
<protein>
    <recommendedName>
        <fullName evidence="3">ABM domain-containing protein</fullName>
    </recommendedName>
</protein>
<sequence>MKCVTLVRFTPKEKRPSVEYKKFLDGIMHVYAGAEGLRHKYFTVSDSGEAIGIYEWTSRALAEGFFNDDWDRMMQGMATRHALEYLTVRAELDNDAGGFEFYG</sequence>